<dbReference type="OrthoDB" id="3216537at2759"/>
<accession>A0A0C3C509</accession>
<keyword evidence="3" id="KW-1185">Reference proteome</keyword>
<dbReference type="Proteomes" id="UP000054166">
    <property type="component" value="Unassembled WGS sequence"/>
</dbReference>
<evidence type="ECO:0000313" key="2">
    <source>
        <dbReference type="EMBL" id="KIM84707.1"/>
    </source>
</evidence>
<dbReference type="AlphaFoldDB" id="A0A0C3C509"/>
<evidence type="ECO:0000256" key="1">
    <source>
        <dbReference type="SAM" id="MobiDB-lite"/>
    </source>
</evidence>
<dbReference type="HOGENOM" id="CLU_056205_0_0_1"/>
<reference evidence="3" key="2">
    <citation type="submission" date="2015-01" db="EMBL/GenBank/DDBJ databases">
        <title>Evolutionary Origins and Diversification of the Mycorrhizal Mutualists.</title>
        <authorList>
            <consortium name="DOE Joint Genome Institute"/>
            <consortium name="Mycorrhizal Genomics Consortium"/>
            <person name="Kohler A."/>
            <person name="Kuo A."/>
            <person name="Nagy L.G."/>
            <person name="Floudas D."/>
            <person name="Copeland A."/>
            <person name="Barry K.W."/>
            <person name="Cichocki N."/>
            <person name="Veneault-Fourrey C."/>
            <person name="LaButti K."/>
            <person name="Lindquist E.A."/>
            <person name="Lipzen A."/>
            <person name="Lundell T."/>
            <person name="Morin E."/>
            <person name="Murat C."/>
            <person name="Riley R."/>
            <person name="Ohm R."/>
            <person name="Sun H."/>
            <person name="Tunlid A."/>
            <person name="Henrissat B."/>
            <person name="Grigoriev I.V."/>
            <person name="Hibbett D.S."/>
            <person name="Martin F."/>
        </authorList>
    </citation>
    <scope>NUCLEOTIDE SEQUENCE [LARGE SCALE GENOMIC DNA]</scope>
    <source>
        <strain evidence="3">F 1598</strain>
    </source>
</reference>
<proteinExistence type="predicted"/>
<protein>
    <submittedName>
        <fullName evidence="2">Uncharacterized protein</fullName>
    </submittedName>
</protein>
<sequence>MSLTRDGRVSVKPFASVPSLPVANLPSIQRAQASVSNLSSPRGVEGGVDLVEGCLVTKIIKYTHQLTHWVNAVRNEDPEPVEDLFEEVLRVTPAVFTLDQPCNLAFLESFVHTALDLYAFIAITASLSTLNDLIEMVQSDNDHRQLVMDDKGIDIRRSLNFDIPSFTNPEYELVALHPEHFLPLGNMLTVYDPGTAIYKHYVVATDRYIRESPHPSSPRLPAFHHVSEDRDPMDRLNVFLVIINAEIKFRRYFAMVQPTTPLPVDVINLMHRTINLVDLLYWQPAPKKGSRVAMVVAKRLAGRRKNPPCASRPDPAKTIESGSSEENMMEDDQEMQIPSDFHTGSSRRSRLRWLADVDLETRIAYGRALMSGHDREYDPALFEDAIPINDPHLYSEKTTIEAWQQGVSFKG</sequence>
<reference evidence="2 3" key="1">
    <citation type="submission" date="2014-04" db="EMBL/GenBank/DDBJ databases">
        <authorList>
            <consortium name="DOE Joint Genome Institute"/>
            <person name="Kuo A."/>
            <person name="Tarkka M."/>
            <person name="Buscot F."/>
            <person name="Kohler A."/>
            <person name="Nagy L.G."/>
            <person name="Floudas D."/>
            <person name="Copeland A."/>
            <person name="Barry K.W."/>
            <person name="Cichocki N."/>
            <person name="Veneault-Fourrey C."/>
            <person name="LaButti K."/>
            <person name="Lindquist E.A."/>
            <person name="Lipzen A."/>
            <person name="Lundell T."/>
            <person name="Morin E."/>
            <person name="Murat C."/>
            <person name="Sun H."/>
            <person name="Tunlid A."/>
            <person name="Henrissat B."/>
            <person name="Grigoriev I.V."/>
            <person name="Hibbett D.S."/>
            <person name="Martin F."/>
            <person name="Nordberg H.P."/>
            <person name="Cantor M.N."/>
            <person name="Hua S.X."/>
        </authorList>
    </citation>
    <scope>NUCLEOTIDE SEQUENCE [LARGE SCALE GENOMIC DNA]</scope>
    <source>
        <strain evidence="2 3">F 1598</strain>
    </source>
</reference>
<name>A0A0C3C509_PILCF</name>
<organism evidence="2 3">
    <name type="scientific">Piloderma croceum (strain F 1598)</name>
    <dbReference type="NCBI Taxonomy" id="765440"/>
    <lineage>
        <taxon>Eukaryota</taxon>
        <taxon>Fungi</taxon>
        <taxon>Dikarya</taxon>
        <taxon>Basidiomycota</taxon>
        <taxon>Agaricomycotina</taxon>
        <taxon>Agaricomycetes</taxon>
        <taxon>Agaricomycetidae</taxon>
        <taxon>Atheliales</taxon>
        <taxon>Atheliaceae</taxon>
        <taxon>Piloderma</taxon>
    </lineage>
</organism>
<evidence type="ECO:0000313" key="3">
    <source>
        <dbReference type="Proteomes" id="UP000054166"/>
    </source>
</evidence>
<dbReference type="InParanoid" id="A0A0C3C509"/>
<feature type="region of interest" description="Disordered" evidence="1">
    <location>
        <begin position="304"/>
        <end position="326"/>
    </location>
</feature>
<dbReference type="EMBL" id="KN832987">
    <property type="protein sequence ID" value="KIM84707.1"/>
    <property type="molecule type" value="Genomic_DNA"/>
</dbReference>
<gene>
    <name evidence="2" type="ORF">PILCRDRAFT_393899</name>
</gene>